<accession>A0ACC0Z402</accession>
<protein>
    <submittedName>
        <fullName evidence="1">Uncharacterized protein</fullName>
    </submittedName>
</protein>
<dbReference type="EMBL" id="CM047738">
    <property type="protein sequence ID" value="KAJ0045095.1"/>
    <property type="molecule type" value="Genomic_DNA"/>
</dbReference>
<sequence length="247" mass="27950">MNPYEKFKVEVELPLSRARYVVEGDDDIEFIFEQYKRFGKQVIRVYVEVIPMDFVEPITLLEAQPEDNEDHGSGQDGQRSGVGEGIETGQESGVDIGHGNGVVKGIEIGQRSGGVKGNQYGQGSGGVEDIEVRGEMFEYHEYNSYEGSTNDEDAVTRVSKHMKGQQFAYEDNEKIHFKVGQVFEEVDHFRKAMEKVKAVDREAHRWMIENDMQARAKVKNDWVTTVPPTVHKKINGLIEPARNVEAI</sequence>
<gene>
    <name evidence="1" type="ORF">Pint_05056</name>
</gene>
<name>A0ACC0Z402_9ROSI</name>
<proteinExistence type="predicted"/>
<organism evidence="1 2">
    <name type="scientific">Pistacia integerrima</name>
    <dbReference type="NCBI Taxonomy" id="434235"/>
    <lineage>
        <taxon>Eukaryota</taxon>
        <taxon>Viridiplantae</taxon>
        <taxon>Streptophyta</taxon>
        <taxon>Embryophyta</taxon>
        <taxon>Tracheophyta</taxon>
        <taxon>Spermatophyta</taxon>
        <taxon>Magnoliopsida</taxon>
        <taxon>eudicotyledons</taxon>
        <taxon>Gunneridae</taxon>
        <taxon>Pentapetalae</taxon>
        <taxon>rosids</taxon>
        <taxon>malvids</taxon>
        <taxon>Sapindales</taxon>
        <taxon>Anacardiaceae</taxon>
        <taxon>Pistacia</taxon>
    </lineage>
</organism>
<keyword evidence="2" id="KW-1185">Reference proteome</keyword>
<comment type="caution">
    <text evidence="1">The sequence shown here is derived from an EMBL/GenBank/DDBJ whole genome shotgun (WGS) entry which is preliminary data.</text>
</comment>
<dbReference type="Proteomes" id="UP001163603">
    <property type="component" value="Chromosome 3"/>
</dbReference>
<evidence type="ECO:0000313" key="1">
    <source>
        <dbReference type="EMBL" id="KAJ0045095.1"/>
    </source>
</evidence>
<reference evidence="2" key="1">
    <citation type="journal article" date="2023" name="G3 (Bethesda)">
        <title>Genome assembly and association tests identify interacting loci associated with vigor, precocity, and sex in interspecific pistachio rootstocks.</title>
        <authorList>
            <person name="Palmer W."/>
            <person name="Jacygrad E."/>
            <person name="Sagayaradj S."/>
            <person name="Cavanaugh K."/>
            <person name="Han R."/>
            <person name="Bertier L."/>
            <person name="Beede B."/>
            <person name="Kafkas S."/>
            <person name="Golino D."/>
            <person name="Preece J."/>
            <person name="Michelmore R."/>
        </authorList>
    </citation>
    <scope>NUCLEOTIDE SEQUENCE [LARGE SCALE GENOMIC DNA]</scope>
</reference>
<evidence type="ECO:0000313" key="2">
    <source>
        <dbReference type="Proteomes" id="UP001163603"/>
    </source>
</evidence>